<comment type="caution">
    <text evidence="7">The sequence shown here is derived from an EMBL/GenBank/DDBJ whole genome shotgun (WGS) entry which is preliminary data.</text>
</comment>
<name>A0AAW1DDN4_9HEMI</name>
<protein>
    <recommendedName>
        <fullName evidence="6">C2H2-type domain-containing protein</fullName>
    </recommendedName>
</protein>
<keyword evidence="3 5" id="KW-0863">Zinc-finger</keyword>
<organism evidence="7 8">
    <name type="scientific">Rhynocoris fuscipes</name>
    <dbReference type="NCBI Taxonomy" id="488301"/>
    <lineage>
        <taxon>Eukaryota</taxon>
        <taxon>Metazoa</taxon>
        <taxon>Ecdysozoa</taxon>
        <taxon>Arthropoda</taxon>
        <taxon>Hexapoda</taxon>
        <taxon>Insecta</taxon>
        <taxon>Pterygota</taxon>
        <taxon>Neoptera</taxon>
        <taxon>Paraneoptera</taxon>
        <taxon>Hemiptera</taxon>
        <taxon>Heteroptera</taxon>
        <taxon>Panheteroptera</taxon>
        <taxon>Cimicomorpha</taxon>
        <taxon>Reduviidae</taxon>
        <taxon>Harpactorinae</taxon>
        <taxon>Harpactorini</taxon>
        <taxon>Rhynocoris</taxon>
    </lineage>
</organism>
<feature type="domain" description="C2H2-type" evidence="6">
    <location>
        <begin position="11"/>
        <end position="38"/>
    </location>
</feature>
<proteinExistence type="predicted"/>
<evidence type="ECO:0000256" key="4">
    <source>
        <dbReference type="ARBA" id="ARBA00022833"/>
    </source>
</evidence>
<evidence type="ECO:0000259" key="6">
    <source>
        <dbReference type="PROSITE" id="PS50157"/>
    </source>
</evidence>
<feature type="domain" description="C2H2-type" evidence="6">
    <location>
        <begin position="39"/>
        <end position="66"/>
    </location>
</feature>
<dbReference type="Proteomes" id="UP001461498">
    <property type="component" value="Unassembled WGS sequence"/>
</dbReference>
<evidence type="ECO:0000313" key="8">
    <source>
        <dbReference type="Proteomes" id="UP001461498"/>
    </source>
</evidence>
<dbReference type="Pfam" id="PF13894">
    <property type="entry name" value="zf-C2H2_4"/>
    <property type="match status" value="1"/>
</dbReference>
<dbReference type="Gene3D" id="3.30.160.60">
    <property type="entry name" value="Classic Zinc Finger"/>
    <property type="match status" value="3"/>
</dbReference>
<reference evidence="7 8" key="1">
    <citation type="submission" date="2022-12" db="EMBL/GenBank/DDBJ databases">
        <title>Chromosome-level genome assembly of true bugs.</title>
        <authorList>
            <person name="Ma L."/>
            <person name="Li H."/>
        </authorList>
    </citation>
    <scope>NUCLEOTIDE SEQUENCE [LARGE SCALE GENOMIC DNA]</scope>
    <source>
        <strain evidence="7">Lab_2022b</strain>
    </source>
</reference>
<dbReference type="PANTHER" id="PTHR16515">
    <property type="entry name" value="PR DOMAIN ZINC FINGER PROTEIN"/>
    <property type="match status" value="1"/>
</dbReference>
<dbReference type="AlphaFoldDB" id="A0AAW1DDN4"/>
<evidence type="ECO:0000256" key="5">
    <source>
        <dbReference type="PROSITE-ProRule" id="PRU00042"/>
    </source>
</evidence>
<dbReference type="EMBL" id="JAPXFL010000003">
    <property type="protein sequence ID" value="KAK9509121.1"/>
    <property type="molecule type" value="Genomic_DNA"/>
</dbReference>
<dbReference type="SMART" id="SM00355">
    <property type="entry name" value="ZnF_C2H2"/>
    <property type="match status" value="3"/>
</dbReference>
<evidence type="ECO:0000256" key="3">
    <source>
        <dbReference type="ARBA" id="ARBA00022771"/>
    </source>
</evidence>
<dbReference type="InterPro" id="IPR013087">
    <property type="entry name" value="Znf_C2H2_type"/>
</dbReference>
<dbReference type="FunFam" id="3.30.160.60:FF:000065">
    <property type="entry name" value="B-cell CLL/lymphoma 6, member B"/>
    <property type="match status" value="1"/>
</dbReference>
<keyword evidence="2" id="KW-0677">Repeat</keyword>
<dbReference type="GO" id="GO:0008270">
    <property type="term" value="F:zinc ion binding"/>
    <property type="evidence" value="ECO:0007669"/>
    <property type="project" value="UniProtKB-KW"/>
</dbReference>
<evidence type="ECO:0000256" key="1">
    <source>
        <dbReference type="ARBA" id="ARBA00022723"/>
    </source>
</evidence>
<dbReference type="Pfam" id="PF00096">
    <property type="entry name" value="zf-C2H2"/>
    <property type="match status" value="1"/>
</dbReference>
<accession>A0AAW1DDN4</accession>
<sequence>MNHGGLQVTKYNCIICTTPFAQKEHLLEHMRSHPRDRPYVCNECGKAFPLRGNLMFHAKMHQKDRPFRCDLCSKDFKCKGHLVTHRRAHLKNNNLGYAFDKTFVDKSNAFMLKQLMKGETSNMTAQIVHNPPPQQPLHTVSVGTQVGSCDARWNPNQHRPRHSSILI</sequence>
<dbReference type="PANTHER" id="PTHR16515:SF58">
    <property type="entry name" value="ZINC FINGER PROTEIN 22"/>
    <property type="match status" value="1"/>
</dbReference>
<keyword evidence="4" id="KW-0862">Zinc</keyword>
<feature type="domain" description="C2H2-type" evidence="6">
    <location>
        <begin position="67"/>
        <end position="94"/>
    </location>
</feature>
<dbReference type="InterPro" id="IPR050331">
    <property type="entry name" value="Zinc_finger"/>
</dbReference>
<dbReference type="PROSITE" id="PS50157">
    <property type="entry name" value="ZINC_FINGER_C2H2_2"/>
    <property type="match status" value="3"/>
</dbReference>
<dbReference type="GO" id="GO:0005634">
    <property type="term" value="C:nucleus"/>
    <property type="evidence" value="ECO:0007669"/>
    <property type="project" value="TreeGrafter"/>
</dbReference>
<evidence type="ECO:0000256" key="2">
    <source>
        <dbReference type="ARBA" id="ARBA00022737"/>
    </source>
</evidence>
<gene>
    <name evidence="7" type="ORF">O3M35_006507</name>
</gene>
<keyword evidence="1" id="KW-0479">Metal-binding</keyword>
<dbReference type="GO" id="GO:0006355">
    <property type="term" value="P:regulation of DNA-templated transcription"/>
    <property type="evidence" value="ECO:0007669"/>
    <property type="project" value="UniProtKB-ARBA"/>
</dbReference>
<dbReference type="FunFam" id="3.30.160.60:FF:002343">
    <property type="entry name" value="Zinc finger protein 33A"/>
    <property type="match status" value="1"/>
</dbReference>
<keyword evidence="8" id="KW-1185">Reference proteome</keyword>
<dbReference type="InterPro" id="IPR036236">
    <property type="entry name" value="Znf_C2H2_sf"/>
</dbReference>
<dbReference type="PROSITE" id="PS00028">
    <property type="entry name" value="ZINC_FINGER_C2H2_1"/>
    <property type="match status" value="3"/>
</dbReference>
<evidence type="ECO:0000313" key="7">
    <source>
        <dbReference type="EMBL" id="KAK9509121.1"/>
    </source>
</evidence>
<dbReference type="SUPFAM" id="SSF57667">
    <property type="entry name" value="beta-beta-alpha zinc fingers"/>
    <property type="match status" value="2"/>
</dbReference>